<evidence type="ECO:0000256" key="2">
    <source>
        <dbReference type="ARBA" id="ARBA00022450"/>
    </source>
</evidence>
<dbReference type="SMART" id="SM01294">
    <property type="entry name" value="PKS_PP_betabranch"/>
    <property type="match status" value="1"/>
</dbReference>
<evidence type="ECO:0000313" key="11">
    <source>
        <dbReference type="EMBL" id="SDM56512.1"/>
    </source>
</evidence>
<dbReference type="Gene3D" id="3.40.366.10">
    <property type="entry name" value="Malonyl-Coenzyme A Acyl Carrier Protein, domain 2"/>
    <property type="match status" value="1"/>
</dbReference>
<dbReference type="InterPro" id="IPR016035">
    <property type="entry name" value="Acyl_Trfase/lysoPLipase"/>
</dbReference>
<feature type="domain" description="Ketosynthase family 3 (KS3)" evidence="10">
    <location>
        <begin position="31"/>
        <end position="455"/>
    </location>
</feature>
<dbReference type="GO" id="GO:0004315">
    <property type="term" value="F:3-oxoacyl-[acyl-carrier-protein] synthase activity"/>
    <property type="evidence" value="ECO:0007669"/>
    <property type="project" value="InterPro"/>
</dbReference>
<dbReference type="Pfam" id="PF08990">
    <property type="entry name" value="Docking"/>
    <property type="match status" value="1"/>
</dbReference>
<evidence type="ECO:0000256" key="4">
    <source>
        <dbReference type="ARBA" id="ARBA00022679"/>
    </source>
</evidence>
<dbReference type="InterPro" id="IPR018201">
    <property type="entry name" value="Ketoacyl_synth_AS"/>
</dbReference>
<dbReference type="Pfam" id="PF00698">
    <property type="entry name" value="Acyl_transf_1"/>
    <property type="match status" value="1"/>
</dbReference>
<feature type="domain" description="Carrier" evidence="9">
    <location>
        <begin position="941"/>
        <end position="1016"/>
    </location>
</feature>
<dbReference type="GO" id="GO:0031177">
    <property type="term" value="F:phosphopantetheine binding"/>
    <property type="evidence" value="ECO:0007669"/>
    <property type="project" value="InterPro"/>
</dbReference>
<dbReference type="Gene3D" id="3.40.50.1820">
    <property type="entry name" value="alpha/beta hydrolase"/>
    <property type="match status" value="1"/>
</dbReference>
<evidence type="ECO:0000256" key="8">
    <source>
        <dbReference type="SAM" id="MobiDB-lite"/>
    </source>
</evidence>
<dbReference type="GO" id="GO:0006633">
    <property type="term" value="P:fatty acid biosynthetic process"/>
    <property type="evidence" value="ECO:0007669"/>
    <property type="project" value="InterPro"/>
</dbReference>
<evidence type="ECO:0000256" key="5">
    <source>
        <dbReference type="ARBA" id="ARBA00023194"/>
    </source>
</evidence>
<dbReference type="SUPFAM" id="SSF52151">
    <property type="entry name" value="FabD/lysophospholipase-like"/>
    <property type="match status" value="1"/>
</dbReference>
<dbReference type="InterPro" id="IPR001031">
    <property type="entry name" value="Thioesterase"/>
</dbReference>
<dbReference type="PROSITE" id="PS00012">
    <property type="entry name" value="PHOSPHOPANTETHEINE"/>
    <property type="match status" value="1"/>
</dbReference>
<gene>
    <name evidence="11" type="ORF">SAMN04489726_2277</name>
</gene>
<dbReference type="InterPro" id="IPR050091">
    <property type="entry name" value="PKS_NRPS_Biosynth_Enz"/>
</dbReference>
<dbReference type="InterPro" id="IPR020802">
    <property type="entry name" value="TesA-like"/>
</dbReference>
<dbReference type="InterPro" id="IPR032821">
    <property type="entry name" value="PKS_assoc"/>
</dbReference>
<evidence type="ECO:0000256" key="6">
    <source>
        <dbReference type="ARBA" id="ARBA00023268"/>
    </source>
</evidence>
<dbReference type="PROSITE" id="PS52004">
    <property type="entry name" value="KS3_2"/>
    <property type="match status" value="1"/>
</dbReference>
<evidence type="ECO:0000259" key="10">
    <source>
        <dbReference type="PROSITE" id="PS52004"/>
    </source>
</evidence>
<dbReference type="PANTHER" id="PTHR43775">
    <property type="entry name" value="FATTY ACID SYNTHASE"/>
    <property type="match status" value="1"/>
</dbReference>
<proteinExistence type="predicted"/>
<dbReference type="SUPFAM" id="SSF53474">
    <property type="entry name" value="alpha/beta-Hydrolases"/>
    <property type="match status" value="1"/>
</dbReference>
<dbReference type="EMBL" id="LT629701">
    <property type="protein sequence ID" value="SDM56512.1"/>
    <property type="molecule type" value="Genomic_DNA"/>
</dbReference>
<dbReference type="InterPro" id="IPR020841">
    <property type="entry name" value="PKS_Beta-ketoAc_synthase_dom"/>
</dbReference>
<dbReference type="SMART" id="SM00823">
    <property type="entry name" value="PKS_PP"/>
    <property type="match status" value="1"/>
</dbReference>
<dbReference type="AlphaFoldDB" id="A0A1G9U9K7"/>
<dbReference type="InterPro" id="IPR016036">
    <property type="entry name" value="Malonyl_transacylase_ACP-bd"/>
</dbReference>
<name>A0A1G9U9K7_ALLAB</name>
<dbReference type="InterPro" id="IPR016039">
    <property type="entry name" value="Thiolase-like"/>
</dbReference>
<dbReference type="InterPro" id="IPR001227">
    <property type="entry name" value="Ac_transferase_dom_sf"/>
</dbReference>
<dbReference type="Pfam" id="PF02801">
    <property type="entry name" value="Ketoacyl-synt_C"/>
    <property type="match status" value="1"/>
</dbReference>
<dbReference type="InterPro" id="IPR014031">
    <property type="entry name" value="Ketoacyl_synth_C"/>
</dbReference>
<dbReference type="InterPro" id="IPR006162">
    <property type="entry name" value="Ppantetheine_attach_site"/>
</dbReference>
<dbReference type="SUPFAM" id="SSF53901">
    <property type="entry name" value="Thiolase-like"/>
    <property type="match status" value="1"/>
</dbReference>
<dbReference type="Pfam" id="PF16197">
    <property type="entry name" value="KAsynt_C_assoc"/>
    <property type="match status" value="1"/>
</dbReference>
<dbReference type="SMART" id="SM00824">
    <property type="entry name" value="PKS_TE"/>
    <property type="match status" value="1"/>
</dbReference>
<reference evidence="11 12" key="1">
    <citation type="submission" date="2016-10" db="EMBL/GenBank/DDBJ databases">
        <authorList>
            <person name="de Groot N.N."/>
        </authorList>
    </citation>
    <scope>NUCLEOTIDE SEQUENCE [LARGE SCALE GENOMIC DNA]</scope>
    <source>
        <strain evidence="11 12">DSM 44149</strain>
    </source>
</reference>
<protein>
    <submittedName>
        <fullName evidence="11">Acyl transferase domain-containing protein</fullName>
    </submittedName>
</protein>
<dbReference type="InterPro" id="IPR015083">
    <property type="entry name" value="NorB/c/GfsB-D-like_docking"/>
</dbReference>
<dbReference type="FunFam" id="3.40.366.10:FF:000002">
    <property type="entry name" value="Probable polyketide synthase 2"/>
    <property type="match status" value="1"/>
</dbReference>
<dbReference type="InterPro" id="IPR009081">
    <property type="entry name" value="PP-bd_ACP"/>
</dbReference>
<evidence type="ECO:0000256" key="1">
    <source>
        <dbReference type="ARBA" id="ARBA00001957"/>
    </source>
</evidence>
<dbReference type="Proteomes" id="UP000183376">
    <property type="component" value="Chromosome I"/>
</dbReference>
<dbReference type="CDD" id="cd00833">
    <property type="entry name" value="PKS"/>
    <property type="match status" value="1"/>
</dbReference>
<accession>A0A1G9U9K7</accession>
<dbReference type="InterPro" id="IPR036736">
    <property type="entry name" value="ACP-like_sf"/>
</dbReference>
<keyword evidence="3" id="KW-0597">Phosphoprotein</keyword>
<dbReference type="SMART" id="SM00827">
    <property type="entry name" value="PKS_AT"/>
    <property type="match status" value="1"/>
</dbReference>
<evidence type="ECO:0000256" key="3">
    <source>
        <dbReference type="ARBA" id="ARBA00022553"/>
    </source>
</evidence>
<comment type="cofactor">
    <cofactor evidence="1">
        <name>pantetheine 4'-phosphate</name>
        <dbReference type="ChEBI" id="CHEBI:47942"/>
    </cofactor>
</comment>
<dbReference type="Pfam" id="PF00975">
    <property type="entry name" value="Thioesterase"/>
    <property type="match status" value="1"/>
</dbReference>
<evidence type="ECO:0000256" key="7">
    <source>
        <dbReference type="ARBA" id="ARBA00023315"/>
    </source>
</evidence>
<keyword evidence="12" id="KW-1185">Reference proteome</keyword>
<dbReference type="Gene3D" id="3.40.47.10">
    <property type="match status" value="1"/>
</dbReference>
<keyword evidence="4 11" id="KW-0808">Transferase</keyword>
<keyword evidence="2" id="KW-0596">Phosphopantetheine</keyword>
<evidence type="ECO:0000313" key="12">
    <source>
        <dbReference type="Proteomes" id="UP000183376"/>
    </source>
</evidence>
<dbReference type="PANTHER" id="PTHR43775:SF51">
    <property type="entry name" value="INACTIVE PHENOLPHTHIOCEROL SYNTHESIS POLYKETIDE SYNTHASE TYPE I PKS1-RELATED"/>
    <property type="match status" value="1"/>
</dbReference>
<dbReference type="PROSITE" id="PS00606">
    <property type="entry name" value="KS3_1"/>
    <property type="match status" value="1"/>
</dbReference>
<keyword evidence="7" id="KW-0012">Acyltransferase</keyword>
<organism evidence="11 12">
    <name type="scientific">Allokutzneria albata</name>
    <name type="common">Kibdelosporangium albatum</name>
    <dbReference type="NCBI Taxonomy" id="211114"/>
    <lineage>
        <taxon>Bacteria</taxon>
        <taxon>Bacillati</taxon>
        <taxon>Actinomycetota</taxon>
        <taxon>Actinomycetes</taxon>
        <taxon>Pseudonocardiales</taxon>
        <taxon>Pseudonocardiaceae</taxon>
        <taxon>Allokutzneria</taxon>
    </lineage>
</organism>
<dbReference type="GO" id="GO:0033068">
    <property type="term" value="P:macrolide biosynthetic process"/>
    <property type="evidence" value="ECO:0007669"/>
    <property type="project" value="UniProtKB-ARBA"/>
</dbReference>
<dbReference type="OrthoDB" id="9778690at2"/>
<dbReference type="PROSITE" id="PS50075">
    <property type="entry name" value="CARRIER"/>
    <property type="match status" value="1"/>
</dbReference>
<dbReference type="Gene3D" id="1.10.1200.10">
    <property type="entry name" value="ACP-like"/>
    <property type="match status" value="1"/>
</dbReference>
<keyword evidence="6" id="KW-0511">Multifunctional enzyme</keyword>
<dbReference type="Gene3D" id="3.30.70.3290">
    <property type="match status" value="1"/>
</dbReference>
<dbReference type="InterPro" id="IPR014043">
    <property type="entry name" value="Acyl_transferase_dom"/>
</dbReference>
<dbReference type="InterPro" id="IPR014030">
    <property type="entry name" value="Ketoacyl_synth_N"/>
</dbReference>
<dbReference type="Pfam" id="PF00550">
    <property type="entry name" value="PP-binding"/>
    <property type="match status" value="1"/>
</dbReference>
<evidence type="ECO:0000259" key="9">
    <source>
        <dbReference type="PROSITE" id="PS50075"/>
    </source>
</evidence>
<dbReference type="InterPro" id="IPR020806">
    <property type="entry name" value="PKS_PP-bd"/>
</dbReference>
<feature type="region of interest" description="Disordered" evidence="8">
    <location>
        <begin position="465"/>
        <end position="489"/>
    </location>
</feature>
<sequence length="1280" mass="134590">MTEVSSARLVEALRASLLENERLREAADRAAEPIAVVGMACRLPGGVAGPEDLWELLEREADAVSPLPSDRGWDLDGLYHPDPDRTGTSMTRFGGFLTGLAGFDAGFFGIGEREALAMDPQQRLLLESAWEAVERAGIDPESLRGSDTGVYVGIADWDYGPRLDRVPEHIEGFALTGSVTSVASGRIAYRLGLEGPAVSLDTACSSSLVAVHQACHALRLGECSLALAGGVTAMPHPGMFIEFSRQRGLAPDGRCKPFAAAADGTAWAEGVGLLVLERLSEAERNGRDVLAVIRGSAIGQDGASNGLTAPSGPAQERVIRRALAAAGLQPSDVDVVEAHGTGTRLGDPIEAQALIDTYGQGRDRPLWLGSLKSNLGHAQAAAGVAGLIKMVLALRHGSLPRTLHVDKPTPHVDWSAGEVRLLTRTQPWPRSGRPRRAGVSSFGISGTNAHVILEEAPACNAVPARTGRPGAGVPQNTEEAPVRVAPERSTTPDTALWVVSGRTGEAVRAQADRLAKWVRERPEHSVGDIGFSLATTRTAFQHRAAVVGSGRQELLDGLAALAEGRAAPQVVRGVADVSGRTVFVFPGQGSQWVGMALELAESTPVFAERLSECLAALEPFVGWSPWAALRGSELDRVDVVQPLTWAVMVALAALWRACGIEPDAVVGHSQGEIAAACVAGALALNDAARVVALRSKAITAIAGGGAMVSVALPRERVEPLLAGRGVSVAAVNGPGSVVLAGAVEDVEPVVADLSAQDVRTRRVPVDYASHSVAVEAVRDQLLDALAPVRPRASEIPFYSTVTAGLIAGTELDAAYWYRNLRSTVHFGRTTEVLLADGFRMFVESSPHPGLAVSIQETIDSVGAAGTAVIGSLRREDGGLDRILCSVAEAHVRGARPDWAVVFGEHSPRRVELPTYAFQHKRFWLSSQRQPVEVASSPAEPAGSTDLLRLVREHAAAALGADHVRAEDSFAALGFDSLTALDLRRRLQEATGARLPATLVLEFPTPRHVAEHLAEATTSDSPVSGIAGLVERACSAGRADAAIDLMVTAGRCLPGAEPSRATVVPLSSGTARPAVLCVPTVLALSSAYQYLKFADALPVSRSVEVLSLPGFGPGEQPPSSLDQVLDVLADAVSARMDDGPVVLLGHSSGGWLAHELGTRLERPPAGIVLLDTHPALAATTPGYRAAVLRAMLARAGEFDDLDWRLTVTGRYLDLFADWAPSATPIPTLVVGAGEAMADEPPVAWPLPHDGVTVTADHFTMLEDGARATAEAVNDWLEGRVR</sequence>
<dbReference type="eggNOG" id="COG3321">
    <property type="taxonomic scope" value="Bacteria"/>
</dbReference>
<dbReference type="STRING" id="211114.SAMN04489726_2277"/>
<dbReference type="GO" id="GO:0004312">
    <property type="term" value="F:fatty acid synthase activity"/>
    <property type="evidence" value="ECO:0007669"/>
    <property type="project" value="TreeGrafter"/>
</dbReference>
<dbReference type="Pfam" id="PF00109">
    <property type="entry name" value="ketoacyl-synt"/>
    <property type="match status" value="1"/>
</dbReference>
<dbReference type="InterPro" id="IPR029058">
    <property type="entry name" value="AB_hydrolase_fold"/>
</dbReference>
<dbReference type="SMART" id="SM00825">
    <property type="entry name" value="PKS_KS"/>
    <property type="match status" value="1"/>
</dbReference>
<dbReference type="FunFam" id="3.40.47.10:FF:000019">
    <property type="entry name" value="Polyketide synthase type I"/>
    <property type="match status" value="1"/>
</dbReference>
<dbReference type="SUPFAM" id="SSF55048">
    <property type="entry name" value="Probable ACP-binding domain of malonyl-CoA ACP transacylase"/>
    <property type="match status" value="1"/>
</dbReference>
<keyword evidence="5" id="KW-0045">Antibiotic biosynthesis</keyword>